<proteinExistence type="inferred from homology"/>
<evidence type="ECO:0000256" key="3">
    <source>
        <dbReference type="ARBA" id="ARBA00008698"/>
    </source>
</evidence>
<evidence type="ECO:0000256" key="7">
    <source>
        <dbReference type="ARBA" id="ARBA00022692"/>
    </source>
</evidence>
<keyword evidence="5 11" id="KW-0328">Glycosyltransferase</keyword>
<feature type="transmembrane region" description="Helical" evidence="11">
    <location>
        <begin position="212"/>
        <end position="239"/>
    </location>
</feature>
<evidence type="ECO:0000313" key="13">
    <source>
        <dbReference type="Proteomes" id="UP001369086"/>
    </source>
</evidence>
<feature type="transmembrane region" description="Helical" evidence="11">
    <location>
        <begin position="138"/>
        <end position="158"/>
    </location>
</feature>
<feature type="transmembrane region" description="Helical" evidence="11">
    <location>
        <begin position="267"/>
        <end position="292"/>
    </location>
</feature>
<evidence type="ECO:0000256" key="5">
    <source>
        <dbReference type="ARBA" id="ARBA00022676"/>
    </source>
</evidence>
<evidence type="ECO:0000256" key="6">
    <source>
        <dbReference type="ARBA" id="ARBA00022679"/>
    </source>
</evidence>
<dbReference type="PANTHER" id="PTHR12468:SF2">
    <property type="entry name" value="GPI MANNOSYLTRANSFERASE 2"/>
    <property type="match status" value="1"/>
</dbReference>
<keyword evidence="9 11" id="KW-1133">Transmembrane helix</keyword>
<dbReference type="Pfam" id="PF04188">
    <property type="entry name" value="Mannosyl_trans2"/>
    <property type="match status" value="1"/>
</dbReference>
<comment type="pathway">
    <text evidence="2 11">Glycolipid biosynthesis; glycosylphosphatidylinositol-anchor biosynthesis.</text>
</comment>
<gene>
    <name evidence="12" type="ORF">HHUSO_G26416</name>
</gene>
<dbReference type="InterPro" id="IPR007315">
    <property type="entry name" value="PIG-V/Gpi18"/>
</dbReference>
<dbReference type="Proteomes" id="UP001369086">
    <property type="component" value="Unassembled WGS sequence"/>
</dbReference>
<evidence type="ECO:0000256" key="4">
    <source>
        <dbReference type="ARBA" id="ARBA00022502"/>
    </source>
</evidence>
<keyword evidence="8 11" id="KW-0256">Endoplasmic reticulum</keyword>
<feature type="transmembrane region" description="Helical" evidence="11">
    <location>
        <begin position="364"/>
        <end position="382"/>
    </location>
</feature>
<evidence type="ECO:0000256" key="9">
    <source>
        <dbReference type="ARBA" id="ARBA00022989"/>
    </source>
</evidence>
<evidence type="ECO:0000256" key="1">
    <source>
        <dbReference type="ARBA" id="ARBA00004477"/>
    </source>
</evidence>
<accession>A0ABR0YNN4</accession>
<comment type="function">
    <text evidence="11">Mannosyltransferase involved in glycosylphosphatidylinositol-anchor biosynthesis.</text>
</comment>
<feature type="transmembrane region" description="Helical" evidence="11">
    <location>
        <begin position="339"/>
        <end position="357"/>
    </location>
</feature>
<evidence type="ECO:0000256" key="2">
    <source>
        <dbReference type="ARBA" id="ARBA00004687"/>
    </source>
</evidence>
<reference evidence="12 13" key="1">
    <citation type="submission" date="2021-05" db="EMBL/GenBank/DDBJ databases">
        <authorList>
            <person name="Zahm M."/>
            <person name="Klopp C."/>
            <person name="Cabau C."/>
            <person name="Kuhl H."/>
            <person name="Suciu R."/>
            <person name="Ciorpac M."/>
            <person name="Holostenco D."/>
            <person name="Gessner J."/>
            <person name="Wuertz S."/>
            <person name="Hohne C."/>
            <person name="Stock M."/>
            <person name="Gislard M."/>
            <person name="Lluch J."/>
            <person name="Milhes M."/>
            <person name="Lampietro C."/>
            <person name="Lopez Roques C."/>
            <person name="Donnadieu C."/>
            <person name="Du K."/>
            <person name="Schartl M."/>
            <person name="Guiguen Y."/>
        </authorList>
    </citation>
    <scope>NUCLEOTIDE SEQUENCE [LARGE SCALE GENOMIC DNA]</scope>
    <source>
        <strain evidence="12">Hh-F2</strain>
        <tissue evidence="12">Blood</tissue>
    </source>
</reference>
<keyword evidence="13" id="KW-1185">Reference proteome</keyword>
<evidence type="ECO:0000256" key="10">
    <source>
        <dbReference type="ARBA" id="ARBA00023136"/>
    </source>
</evidence>
<feature type="transmembrane region" description="Helical" evidence="11">
    <location>
        <begin position="107"/>
        <end position="126"/>
    </location>
</feature>
<organism evidence="12 13">
    <name type="scientific">Huso huso</name>
    <name type="common">Beluga</name>
    <name type="synonym">Acipenser huso</name>
    <dbReference type="NCBI Taxonomy" id="61971"/>
    <lineage>
        <taxon>Eukaryota</taxon>
        <taxon>Metazoa</taxon>
        <taxon>Chordata</taxon>
        <taxon>Craniata</taxon>
        <taxon>Vertebrata</taxon>
        <taxon>Euteleostomi</taxon>
        <taxon>Actinopterygii</taxon>
        <taxon>Chondrostei</taxon>
        <taxon>Acipenseriformes</taxon>
        <taxon>Acipenseridae</taxon>
        <taxon>Huso</taxon>
    </lineage>
</organism>
<evidence type="ECO:0000256" key="8">
    <source>
        <dbReference type="ARBA" id="ARBA00022824"/>
    </source>
</evidence>
<evidence type="ECO:0000256" key="11">
    <source>
        <dbReference type="RuleBase" id="RU363112"/>
    </source>
</evidence>
<comment type="caution">
    <text evidence="12">The sequence shown here is derived from an EMBL/GenBank/DDBJ whole genome shotgun (WGS) entry which is preliminary data.</text>
</comment>
<keyword evidence="7 11" id="KW-0812">Transmembrane</keyword>
<sequence>MWCVSKIFNKRKDCTRRTDVEATQTARMDVGSVVKFATFSRALTLLLQAVFNSLIPDHVPDAFSPPHVAEPKCWDSLVDVIFGGLSRWDAEHFLFIAERGYVYEHNFAFFPLLPLSLRAVAATVFWPLGGLLNFRSRLLLSVVLINSVLFVLNAVTLYSLGRLVLQDRRLAYYSSLLYCITPANVFMAAAYSESLFAFLAFGAMWLLEKGQALTSCFVFALATATRSNGIVSVGFLLYIQFQRCILQARVVGRTAVKLTKFLSYARISFQFVLSAAVGTAVVLLPFGLFQYYGYVTFCKPTMKPELISNALLELSEKKGYWVPDMTRDSPSWCFHQYPLLYSYIQDVYWNVGFLRYYKLRQVPNFLLALPVTVLGTAAAWQYCTANPWFCLQLGLIDGKQKDQRGENPDLKGFDKPASGFYSPKVFVYLVHATVLLAFGVFCMHIQVLTRFLASSSPVLYWFSAHLLQKHEPFYSTDRVEKAASSTQSHTRRARLPTSSDACKTGSEWRILPQNPLAELLLNWAQCSAVTRCLLGYFISYWVLGLVLHCNWLPWT</sequence>
<dbReference type="EC" id="2.4.1.-" evidence="11"/>
<feature type="transmembrane region" description="Helical" evidence="11">
    <location>
        <begin position="533"/>
        <end position="554"/>
    </location>
</feature>
<dbReference type="EMBL" id="JAHFZB010000026">
    <property type="protein sequence ID" value="KAK6474212.1"/>
    <property type="molecule type" value="Genomic_DNA"/>
</dbReference>
<name>A0ABR0YNN4_HUSHU</name>
<keyword evidence="4 11" id="KW-0337">GPI-anchor biosynthesis</keyword>
<dbReference type="PANTHER" id="PTHR12468">
    <property type="entry name" value="GPI MANNOSYLTRANSFERASE 2"/>
    <property type="match status" value="1"/>
</dbReference>
<keyword evidence="6 11" id="KW-0808">Transferase</keyword>
<keyword evidence="10 11" id="KW-0472">Membrane</keyword>
<feature type="transmembrane region" description="Helical" evidence="11">
    <location>
        <begin position="425"/>
        <end position="445"/>
    </location>
</feature>
<comment type="similarity">
    <text evidence="3 11">Belongs to the PIGV family.</text>
</comment>
<evidence type="ECO:0000313" key="12">
    <source>
        <dbReference type="EMBL" id="KAK6474212.1"/>
    </source>
</evidence>
<protein>
    <recommendedName>
        <fullName evidence="11">GPI mannosyltransferase 2</fullName>
        <ecNumber evidence="11">2.4.1.-</ecNumber>
    </recommendedName>
</protein>
<comment type="subcellular location">
    <subcellularLocation>
        <location evidence="1 11">Endoplasmic reticulum membrane</location>
        <topology evidence="1 11">Multi-pass membrane protein</topology>
    </subcellularLocation>
</comment>